<reference evidence="1" key="1">
    <citation type="journal article" date="2014" name="Front. Microbiol.">
        <title>High frequency of phylogenetically diverse reductive dehalogenase-homologous genes in deep subseafloor sedimentary metagenomes.</title>
        <authorList>
            <person name="Kawai M."/>
            <person name="Futagami T."/>
            <person name="Toyoda A."/>
            <person name="Takaki Y."/>
            <person name="Nishi S."/>
            <person name="Hori S."/>
            <person name="Arai W."/>
            <person name="Tsubouchi T."/>
            <person name="Morono Y."/>
            <person name="Uchiyama I."/>
            <person name="Ito T."/>
            <person name="Fujiyama A."/>
            <person name="Inagaki F."/>
            <person name="Takami H."/>
        </authorList>
    </citation>
    <scope>NUCLEOTIDE SEQUENCE</scope>
    <source>
        <strain evidence="1">Expedition CK06-06</strain>
    </source>
</reference>
<dbReference type="SUPFAM" id="SSF49842">
    <property type="entry name" value="TNF-like"/>
    <property type="match status" value="1"/>
</dbReference>
<name>X1DVM9_9ZZZZ</name>
<gene>
    <name evidence="1" type="ORF">S01H4_65294</name>
</gene>
<protein>
    <recommendedName>
        <fullName evidence="2">C1q domain-containing protein</fullName>
    </recommendedName>
</protein>
<dbReference type="AlphaFoldDB" id="X1DVM9"/>
<feature type="non-terminal residue" evidence="1">
    <location>
        <position position="1"/>
    </location>
</feature>
<evidence type="ECO:0008006" key="2">
    <source>
        <dbReference type="Google" id="ProtNLM"/>
    </source>
</evidence>
<comment type="caution">
    <text evidence="1">The sequence shown here is derived from an EMBL/GenBank/DDBJ whole genome shotgun (WGS) entry which is preliminary data.</text>
</comment>
<evidence type="ECO:0000313" key="1">
    <source>
        <dbReference type="EMBL" id="GAH24302.1"/>
    </source>
</evidence>
<accession>X1DVM9</accession>
<dbReference type="EMBL" id="BART01039898">
    <property type="protein sequence ID" value="GAH24302.1"/>
    <property type="molecule type" value="Genomic_DNA"/>
</dbReference>
<feature type="non-terminal residue" evidence="1">
    <location>
        <position position="109"/>
    </location>
</feature>
<proteinExistence type="predicted"/>
<dbReference type="Gene3D" id="2.60.120.40">
    <property type="match status" value="1"/>
</dbReference>
<dbReference type="InterPro" id="IPR008983">
    <property type="entry name" value="Tumour_necrosis_fac-like_dom"/>
</dbReference>
<sequence length="109" mass="11757">SQPAFNIYLSAVSSNVTGDGTVYDLSTGTWAERYDQGNDVASGLFTAPVTGKYAFSGTLYVQGIDATHAYFNFILSTSNGDYYLMQADPKNMVLAAGAMMLNFAFECDM</sequence>
<organism evidence="1">
    <name type="scientific">marine sediment metagenome</name>
    <dbReference type="NCBI Taxonomy" id="412755"/>
    <lineage>
        <taxon>unclassified sequences</taxon>
        <taxon>metagenomes</taxon>
        <taxon>ecological metagenomes</taxon>
    </lineage>
</organism>